<organism evidence="1 2">
    <name type="scientific">Zosterops borbonicus</name>
    <dbReference type="NCBI Taxonomy" id="364589"/>
    <lineage>
        <taxon>Eukaryota</taxon>
        <taxon>Metazoa</taxon>
        <taxon>Chordata</taxon>
        <taxon>Craniata</taxon>
        <taxon>Vertebrata</taxon>
        <taxon>Euteleostomi</taxon>
        <taxon>Archelosauria</taxon>
        <taxon>Archosauria</taxon>
        <taxon>Dinosauria</taxon>
        <taxon>Saurischia</taxon>
        <taxon>Theropoda</taxon>
        <taxon>Coelurosauria</taxon>
        <taxon>Aves</taxon>
        <taxon>Neognathae</taxon>
        <taxon>Neoaves</taxon>
        <taxon>Telluraves</taxon>
        <taxon>Australaves</taxon>
        <taxon>Passeriformes</taxon>
        <taxon>Sylvioidea</taxon>
        <taxon>Zosteropidae</taxon>
        <taxon>Zosterops</taxon>
    </lineage>
</organism>
<reference evidence="1" key="1">
    <citation type="submission" date="2019-04" db="EMBL/GenBank/DDBJ databases">
        <title>Genome assembly of Zosterops borbonicus 15179.</title>
        <authorList>
            <person name="Leroy T."/>
            <person name="Anselmetti Y."/>
            <person name="Tilak M.-K."/>
            <person name="Nabholz B."/>
        </authorList>
    </citation>
    <scope>NUCLEOTIDE SEQUENCE</scope>
    <source>
        <strain evidence="1">HGM_15179</strain>
        <tissue evidence="1">Muscle</tissue>
    </source>
</reference>
<comment type="caution">
    <text evidence="1">The sequence shown here is derived from an EMBL/GenBank/DDBJ whole genome shotgun (WGS) entry which is preliminary data.</text>
</comment>
<proteinExistence type="predicted"/>
<evidence type="ECO:0000313" key="1">
    <source>
        <dbReference type="EMBL" id="TRZ17757.1"/>
    </source>
</evidence>
<protein>
    <submittedName>
        <fullName evidence="1">Uncharacterized protein</fullName>
    </submittedName>
</protein>
<dbReference type="EMBL" id="SWJQ01000252">
    <property type="protein sequence ID" value="TRZ17757.1"/>
    <property type="molecule type" value="Genomic_DNA"/>
</dbReference>
<dbReference type="Proteomes" id="UP000796761">
    <property type="component" value="Unassembled WGS sequence"/>
</dbReference>
<accession>A0A8K1GG10</accession>
<evidence type="ECO:0000313" key="2">
    <source>
        <dbReference type="Proteomes" id="UP000796761"/>
    </source>
</evidence>
<gene>
    <name evidence="1" type="ORF">HGM15179_009372</name>
</gene>
<name>A0A8K1GG10_9PASS</name>
<keyword evidence="2" id="KW-1185">Reference proteome</keyword>
<dbReference type="AlphaFoldDB" id="A0A8K1GG10"/>
<sequence length="159" mass="17741">MQRRLLPRALTALDHWLFSNTIAGFERAWSHATRQRALCSSFLRVKGERFLQQLSQEQWIQCARSQILQGLSRGFVSFAELTAMPRVSTAHGMEGIESRVKSIVMSPPTALGVKPQLCQSMGVIHGDFTGQKLQQKFVQGVGLASVTPGTHMFEMEPRA</sequence>